<reference evidence="5" key="2">
    <citation type="submission" date="2023-06" db="EMBL/GenBank/DDBJ databases">
        <authorList>
            <consortium name="Lawrence Berkeley National Laboratory"/>
            <person name="Haridas S."/>
            <person name="Hensen N."/>
            <person name="Bonometti L."/>
            <person name="Westerberg I."/>
            <person name="Brannstrom I.O."/>
            <person name="Guillou S."/>
            <person name="Cros-Aarteil S."/>
            <person name="Calhoun S."/>
            <person name="Kuo A."/>
            <person name="Mondo S."/>
            <person name="Pangilinan J."/>
            <person name="Riley R."/>
            <person name="Labutti K."/>
            <person name="Andreopoulos B."/>
            <person name="Lipzen A."/>
            <person name="Chen C."/>
            <person name="Yanf M."/>
            <person name="Daum C."/>
            <person name="Ng V."/>
            <person name="Clum A."/>
            <person name="Steindorff A."/>
            <person name="Ohm R."/>
            <person name="Martin F."/>
            <person name="Silar P."/>
            <person name="Natvig D."/>
            <person name="Lalanne C."/>
            <person name="Gautier V."/>
            <person name="Ament-Velasquez S.L."/>
            <person name="Kruys A."/>
            <person name="Hutchinson M.I."/>
            <person name="Powell A.J."/>
            <person name="Barry K."/>
            <person name="Miller A.N."/>
            <person name="Grigoriev I.V."/>
            <person name="Debuchy R."/>
            <person name="Gladieux P."/>
            <person name="Thoren M.H."/>
            <person name="Johannesson H."/>
        </authorList>
    </citation>
    <scope>NUCLEOTIDE SEQUENCE</scope>
    <source>
        <strain evidence="5">CBS 560.94</strain>
    </source>
</reference>
<dbReference type="Gene3D" id="1.20.1050.10">
    <property type="match status" value="1"/>
</dbReference>
<dbReference type="PANTHER" id="PTHR32419:SF25">
    <property type="entry name" value="GLUTATHIONE S-TRANSFERASE (EUROFUNG)"/>
    <property type="match status" value="1"/>
</dbReference>
<dbReference type="InterPro" id="IPR004045">
    <property type="entry name" value="Glutathione_S-Trfase_N"/>
</dbReference>
<dbReference type="InterPro" id="IPR016639">
    <property type="entry name" value="GST_Omega/GSH"/>
</dbReference>
<evidence type="ECO:0000259" key="4">
    <source>
        <dbReference type="PROSITE" id="PS50405"/>
    </source>
</evidence>
<feature type="site" description="Lowers pKa of active site Cys" evidence="3">
    <location>
        <position position="263"/>
    </location>
</feature>
<dbReference type="Gene3D" id="3.40.30.10">
    <property type="entry name" value="Glutaredoxin"/>
    <property type="match status" value="1"/>
</dbReference>
<dbReference type="PIRSF" id="PIRSF015753">
    <property type="entry name" value="GST"/>
    <property type="match status" value="1"/>
</dbReference>
<dbReference type="InterPro" id="IPR010987">
    <property type="entry name" value="Glutathione-S-Trfase_C-like"/>
</dbReference>
<evidence type="ECO:0000256" key="1">
    <source>
        <dbReference type="PIRSR" id="PIRSR015753-1"/>
    </source>
</evidence>
<comment type="caution">
    <text evidence="5">The sequence shown here is derived from an EMBL/GenBank/DDBJ whole genome shotgun (WGS) entry which is preliminary data.</text>
</comment>
<gene>
    <name evidence="5" type="ORF">B0H65DRAFT_441277</name>
</gene>
<feature type="binding site" evidence="2">
    <location>
        <position position="85"/>
    </location>
    <ligand>
        <name>glutathione</name>
        <dbReference type="ChEBI" id="CHEBI:57925"/>
    </ligand>
</feature>
<dbReference type="InterPro" id="IPR047047">
    <property type="entry name" value="GST_Omega-like_C"/>
</dbReference>
<dbReference type="Pfam" id="PF13409">
    <property type="entry name" value="GST_N_2"/>
    <property type="match status" value="1"/>
</dbReference>
<feature type="binding site" evidence="2">
    <location>
        <begin position="137"/>
        <end position="138"/>
    </location>
    <ligand>
        <name>glutathione</name>
        <dbReference type="ChEBI" id="CHEBI:57925"/>
    </ligand>
</feature>
<dbReference type="FunFam" id="1.20.1050.10:FF:000104">
    <property type="entry name" value="Glutathione S-transferase (Eurofung)"/>
    <property type="match status" value="1"/>
</dbReference>
<dbReference type="Proteomes" id="UP001278500">
    <property type="component" value="Unassembled WGS sequence"/>
</dbReference>
<keyword evidence="6" id="KW-1185">Reference proteome</keyword>
<evidence type="ECO:0000256" key="2">
    <source>
        <dbReference type="PIRSR" id="PIRSR015753-2"/>
    </source>
</evidence>
<dbReference type="CDD" id="cd03190">
    <property type="entry name" value="GST_C_Omega_like"/>
    <property type="match status" value="1"/>
</dbReference>
<dbReference type="SUPFAM" id="SSF52833">
    <property type="entry name" value="Thioredoxin-like"/>
    <property type="match status" value="1"/>
</dbReference>
<dbReference type="GO" id="GO:0005737">
    <property type="term" value="C:cytoplasm"/>
    <property type="evidence" value="ECO:0007669"/>
    <property type="project" value="TreeGrafter"/>
</dbReference>
<dbReference type="InterPro" id="IPR036249">
    <property type="entry name" value="Thioredoxin-like_sf"/>
</dbReference>
<dbReference type="PANTHER" id="PTHR32419">
    <property type="entry name" value="GLUTATHIONYL-HYDROQUINONE REDUCTASE"/>
    <property type="match status" value="1"/>
</dbReference>
<sequence>MASKLTSGRQDNQGSGAFIRSESAFRNFISPDPNARFPAEKGRYALYISPTCPWAHRTTIVRILKGLEDIVDLYELHPSMGPKGWYFSGEGSSLPADPLYGFKYLPDLYKKADPSFTGPFTVPMLWDKKSHTVVNNESSEIVRMLTIAFDNLLPEHLREVNRPGGGLYPEHLMSSIDEANSWVYNLINNGVYKTGFATTQQAYEANLYPLFEGLDRVEQLLSSPPPSESGSPDTKSRKYLLGDNLTEADVRLYTTIIRFDVAYRPVFLCSLKSIRHDYPNIYSWLRRLYWDRDSRETNSAFHKTSAPYLDVYGPSYAAARHKKVFGGQGPLIVPRGPTPLIDQL</sequence>
<evidence type="ECO:0000313" key="6">
    <source>
        <dbReference type="Proteomes" id="UP001278500"/>
    </source>
</evidence>
<protein>
    <submittedName>
        <fullName evidence="5">Glutathione S-transferase</fullName>
    </submittedName>
</protein>
<dbReference type="Pfam" id="PF13410">
    <property type="entry name" value="GST_C_2"/>
    <property type="match status" value="1"/>
</dbReference>
<feature type="domain" description="GST C-terminal" evidence="4">
    <location>
        <begin position="169"/>
        <end position="311"/>
    </location>
</feature>
<evidence type="ECO:0000313" key="5">
    <source>
        <dbReference type="EMBL" id="KAK3347672.1"/>
    </source>
</evidence>
<dbReference type="RefSeq" id="XP_062682754.1">
    <property type="nucleotide sequence ID" value="XM_062825518.1"/>
</dbReference>
<dbReference type="GO" id="GO:0004364">
    <property type="term" value="F:glutathione transferase activity"/>
    <property type="evidence" value="ECO:0007669"/>
    <property type="project" value="InterPro"/>
</dbReference>
<evidence type="ECO:0000256" key="3">
    <source>
        <dbReference type="PIRSR" id="PIRSR015753-3"/>
    </source>
</evidence>
<name>A0AAE0JGY6_9PEZI</name>
<proteinExistence type="predicted"/>
<dbReference type="SUPFAM" id="SSF47616">
    <property type="entry name" value="GST C-terminal domain-like"/>
    <property type="match status" value="1"/>
</dbReference>
<dbReference type="PROSITE" id="PS50405">
    <property type="entry name" value="GST_CTER"/>
    <property type="match status" value="1"/>
</dbReference>
<dbReference type="InterPro" id="IPR036282">
    <property type="entry name" value="Glutathione-S-Trfase_C_sf"/>
</dbReference>
<feature type="active site" description="Nucleophile" evidence="1">
    <location>
        <position position="52"/>
    </location>
</feature>
<reference evidence="5" key="1">
    <citation type="journal article" date="2023" name="Mol. Phylogenet. Evol.">
        <title>Genome-scale phylogeny and comparative genomics of the fungal order Sordariales.</title>
        <authorList>
            <person name="Hensen N."/>
            <person name="Bonometti L."/>
            <person name="Westerberg I."/>
            <person name="Brannstrom I.O."/>
            <person name="Guillou S."/>
            <person name="Cros-Aarteil S."/>
            <person name="Calhoun S."/>
            <person name="Haridas S."/>
            <person name="Kuo A."/>
            <person name="Mondo S."/>
            <person name="Pangilinan J."/>
            <person name="Riley R."/>
            <person name="LaButti K."/>
            <person name="Andreopoulos B."/>
            <person name="Lipzen A."/>
            <person name="Chen C."/>
            <person name="Yan M."/>
            <person name="Daum C."/>
            <person name="Ng V."/>
            <person name="Clum A."/>
            <person name="Steindorff A."/>
            <person name="Ohm R.A."/>
            <person name="Martin F."/>
            <person name="Silar P."/>
            <person name="Natvig D.O."/>
            <person name="Lalanne C."/>
            <person name="Gautier V."/>
            <person name="Ament-Velasquez S.L."/>
            <person name="Kruys A."/>
            <person name="Hutchinson M.I."/>
            <person name="Powell A.J."/>
            <person name="Barry K."/>
            <person name="Miller A.N."/>
            <person name="Grigoriev I.V."/>
            <person name="Debuchy R."/>
            <person name="Gladieux P."/>
            <person name="Hiltunen Thoren M."/>
            <person name="Johannesson H."/>
        </authorList>
    </citation>
    <scope>NUCLEOTIDE SEQUENCE</scope>
    <source>
        <strain evidence="5">CBS 560.94</strain>
    </source>
</reference>
<dbReference type="AlphaFoldDB" id="A0AAE0JGY6"/>
<organism evidence="5 6">
    <name type="scientific">Neurospora tetraspora</name>
    <dbReference type="NCBI Taxonomy" id="94610"/>
    <lineage>
        <taxon>Eukaryota</taxon>
        <taxon>Fungi</taxon>
        <taxon>Dikarya</taxon>
        <taxon>Ascomycota</taxon>
        <taxon>Pezizomycotina</taxon>
        <taxon>Sordariomycetes</taxon>
        <taxon>Sordariomycetidae</taxon>
        <taxon>Sordariales</taxon>
        <taxon>Sordariaceae</taxon>
        <taxon>Neurospora</taxon>
    </lineage>
</organism>
<dbReference type="GeneID" id="87862672"/>
<feature type="active site" description="Proton donor/acceptor" evidence="1">
    <location>
        <position position="192"/>
    </location>
</feature>
<dbReference type="EMBL" id="JAUEPP010000003">
    <property type="protein sequence ID" value="KAK3347672.1"/>
    <property type="molecule type" value="Genomic_DNA"/>
</dbReference>
<accession>A0AAE0JGY6</accession>
<feature type="site" description="Lowers pKa of active site Cys" evidence="3">
    <location>
        <position position="308"/>
    </location>
</feature>